<dbReference type="EMBL" id="JEME01002332">
    <property type="protein sequence ID" value="KYG04610.1"/>
    <property type="molecule type" value="Genomic_DNA"/>
</dbReference>
<dbReference type="InterPro" id="IPR051082">
    <property type="entry name" value="Pentapeptide-BTB/POZ_domain"/>
</dbReference>
<dbReference type="InterPro" id="IPR018683">
    <property type="entry name" value="DUF2169"/>
</dbReference>
<feature type="coiled-coil region" evidence="1">
    <location>
        <begin position="348"/>
        <end position="464"/>
    </location>
</feature>
<dbReference type="SUPFAM" id="SSF141571">
    <property type="entry name" value="Pentapeptide repeat-like"/>
    <property type="match status" value="2"/>
</dbReference>
<comment type="caution">
    <text evidence="4">The sequence shown here is derived from an EMBL/GenBank/DDBJ whole genome shotgun (WGS) entry which is preliminary data.</text>
</comment>
<sequence>MKAIKPQKLSVFYRTFEAAGRVELCVTVLLAAPFDAPESPLHEANLWKLLAAELGPDTPPDAGMPKPRAEVLVIGQAYPQGEERPLRLSLGPIDKAMRVSGKATGFGPLDAMAPERVARAGTYDDAWLEERSPDLPLDFDPAYHNTAPADQQLDEPFAGGEPFTLEHMHPDQPVLTGRLPRLRPRAFVKLREGELREVPMRFETVQLFPAAERMLLLFRGVTPVAEDDASDVLQLIAACEAPGSPRPLAHYQAVLAERLDRKRGALAALRDGDLMPPGPAAEVALDELTDPDLAVQSEQLKARNMRRKTARQRDEVRARIQAAGLDPDEHLPLAPPAEPGPSATAPTLDEIEGILARAQKDAARRKAEAAEERLATEAEARRRAQAAGIDYDKALLEQKKQQGGPPKFSAEAENERLRDMLQLAQNAGTPLPAVEARLADPRLREKLQAVEEQLREQYRAAAHRLPAAPPAAASVSERARVELPSGAQGGVSFAGRDLTGADLAGLDLRGVDLGSAFLEGASLAGANLSGANLSRAVLARADLTRADLTGARLAGCNLGQASLTDADLAGADLTRAVLAGADLTRARFRGARLHGVDLEEAIFDDTDFGGVAATSLTFLRSELRGIKLAGASLVKCSFIEVDLRGADLTGADLSAATFVTADAAGARLRGATLTRLRAVQGSSFEGADFTGAALEGANLRGMNLAGCSFARARLGGADLSGCDLRGARFDRAIAHEARFTKADLSGASLVDANLMLALVDRANVRGASFRGANLFRADLSKIEADDATVLDEANLTRARVTRRARAAS</sequence>
<feature type="region of interest" description="Disordered" evidence="2">
    <location>
        <begin position="323"/>
        <end position="346"/>
    </location>
</feature>
<name>A0A150TIU2_SORCE</name>
<dbReference type="AlphaFoldDB" id="A0A150TIU2"/>
<reference evidence="4 5" key="1">
    <citation type="submission" date="2014-02" db="EMBL/GenBank/DDBJ databases">
        <title>The small core and large imbalanced accessory genome model reveals a collaborative survival strategy of Sorangium cellulosum strains in nature.</title>
        <authorList>
            <person name="Han K."/>
            <person name="Peng R."/>
            <person name="Blom J."/>
            <person name="Li Y.-Z."/>
        </authorList>
    </citation>
    <scope>NUCLEOTIDE SEQUENCE [LARGE SCALE GENOMIC DNA]</scope>
    <source>
        <strain evidence="4 5">So0007-03</strain>
    </source>
</reference>
<proteinExistence type="predicted"/>
<dbReference type="Proteomes" id="UP000075502">
    <property type="component" value="Unassembled WGS sequence"/>
</dbReference>
<dbReference type="PANTHER" id="PTHR14136:SF17">
    <property type="entry name" value="BTB_POZ DOMAIN-CONTAINING PROTEIN KCTD9"/>
    <property type="match status" value="1"/>
</dbReference>
<evidence type="ECO:0000256" key="2">
    <source>
        <dbReference type="SAM" id="MobiDB-lite"/>
    </source>
</evidence>
<protein>
    <recommendedName>
        <fullName evidence="3">DUF2169 domain-containing protein</fullName>
    </recommendedName>
</protein>
<dbReference type="Pfam" id="PF00805">
    <property type="entry name" value="Pentapeptide"/>
    <property type="match status" value="5"/>
</dbReference>
<evidence type="ECO:0000313" key="5">
    <source>
        <dbReference type="Proteomes" id="UP000075502"/>
    </source>
</evidence>
<dbReference type="InterPro" id="IPR001646">
    <property type="entry name" value="5peptide_repeat"/>
</dbReference>
<dbReference type="Pfam" id="PF09937">
    <property type="entry name" value="DUF2169"/>
    <property type="match status" value="2"/>
</dbReference>
<gene>
    <name evidence="4" type="ORF">BE21_45820</name>
</gene>
<evidence type="ECO:0000313" key="4">
    <source>
        <dbReference type="EMBL" id="KYG04610.1"/>
    </source>
</evidence>
<evidence type="ECO:0000256" key="1">
    <source>
        <dbReference type="SAM" id="Coils"/>
    </source>
</evidence>
<accession>A0A150TIU2</accession>
<feature type="domain" description="DUF2169" evidence="3">
    <location>
        <begin position="104"/>
        <end position="219"/>
    </location>
</feature>
<keyword evidence="1" id="KW-0175">Coiled coil</keyword>
<dbReference type="Gene3D" id="2.160.20.80">
    <property type="entry name" value="E3 ubiquitin-protein ligase SopA"/>
    <property type="match status" value="3"/>
</dbReference>
<evidence type="ECO:0000259" key="3">
    <source>
        <dbReference type="Pfam" id="PF09937"/>
    </source>
</evidence>
<dbReference type="PANTHER" id="PTHR14136">
    <property type="entry name" value="BTB_POZ DOMAIN-CONTAINING PROTEIN KCTD9"/>
    <property type="match status" value="1"/>
</dbReference>
<organism evidence="4 5">
    <name type="scientific">Sorangium cellulosum</name>
    <name type="common">Polyangium cellulosum</name>
    <dbReference type="NCBI Taxonomy" id="56"/>
    <lineage>
        <taxon>Bacteria</taxon>
        <taxon>Pseudomonadati</taxon>
        <taxon>Myxococcota</taxon>
        <taxon>Polyangia</taxon>
        <taxon>Polyangiales</taxon>
        <taxon>Polyangiaceae</taxon>
        <taxon>Sorangium</taxon>
    </lineage>
</organism>
<feature type="domain" description="DUF2169" evidence="3">
    <location>
        <begin position="23"/>
        <end position="102"/>
    </location>
</feature>